<evidence type="ECO:0000313" key="3">
    <source>
        <dbReference type="Proteomes" id="UP000838878"/>
    </source>
</evidence>
<organism evidence="2 3">
    <name type="scientific">Brenthis ino</name>
    <name type="common">lesser marbled fritillary</name>
    <dbReference type="NCBI Taxonomy" id="405034"/>
    <lineage>
        <taxon>Eukaryota</taxon>
        <taxon>Metazoa</taxon>
        <taxon>Ecdysozoa</taxon>
        <taxon>Arthropoda</taxon>
        <taxon>Hexapoda</taxon>
        <taxon>Insecta</taxon>
        <taxon>Pterygota</taxon>
        <taxon>Neoptera</taxon>
        <taxon>Endopterygota</taxon>
        <taxon>Lepidoptera</taxon>
        <taxon>Glossata</taxon>
        <taxon>Ditrysia</taxon>
        <taxon>Papilionoidea</taxon>
        <taxon>Nymphalidae</taxon>
        <taxon>Heliconiinae</taxon>
        <taxon>Argynnini</taxon>
        <taxon>Brenthis</taxon>
    </lineage>
</organism>
<dbReference type="OrthoDB" id="7423106at2759"/>
<protein>
    <submittedName>
        <fullName evidence="2">Uncharacterized protein</fullName>
    </submittedName>
</protein>
<feature type="non-terminal residue" evidence="2">
    <location>
        <position position="111"/>
    </location>
</feature>
<dbReference type="EMBL" id="OV170222">
    <property type="protein sequence ID" value="CAH0720788.1"/>
    <property type="molecule type" value="Genomic_DNA"/>
</dbReference>
<proteinExistence type="predicted"/>
<keyword evidence="1" id="KW-1133">Transmembrane helix</keyword>
<accession>A0A8J9VFM5</accession>
<dbReference type="AlphaFoldDB" id="A0A8J9VFM5"/>
<sequence>MNSASWDDGDLDSTADPSILMLAEEVPTLTVATILGVTVVLLIAIVLVFVLGFLIDWRQQRLLDKRIGEAKRKKAFGRKSAKFDGDAISIANNMEEASSSIPPAEVFKNIP</sequence>
<dbReference type="Proteomes" id="UP000838878">
    <property type="component" value="Chromosome 2"/>
</dbReference>
<keyword evidence="3" id="KW-1185">Reference proteome</keyword>
<gene>
    <name evidence="2" type="ORF">BINO364_LOCUS6974</name>
</gene>
<name>A0A8J9VFM5_9NEOP</name>
<evidence type="ECO:0000313" key="2">
    <source>
        <dbReference type="EMBL" id="CAH0720788.1"/>
    </source>
</evidence>
<reference evidence="2" key="1">
    <citation type="submission" date="2021-12" db="EMBL/GenBank/DDBJ databases">
        <authorList>
            <person name="Martin H S."/>
        </authorList>
    </citation>
    <scope>NUCLEOTIDE SEQUENCE</scope>
</reference>
<evidence type="ECO:0000256" key="1">
    <source>
        <dbReference type="SAM" id="Phobius"/>
    </source>
</evidence>
<keyword evidence="1" id="KW-0812">Transmembrane</keyword>
<keyword evidence="1" id="KW-0472">Membrane</keyword>
<feature type="transmembrane region" description="Helical" evidence="1">
    <location>
        <begin position="31"/>
        <end position="55"/>
    </location>
</feature>